<dbReference type="PRINTS" id="PR00404">
    <property type="entry name" value="MADSDOMAIN"/>
</dbReference>
<evidence type="ECO:0000256" key="4">
    <source>
        <dbReference type="ARBA" id="ARBA00023163"/>
    </source>
</evidence>
<evidence type="ECO:0000313" key="8">
    <source>
        <dbReference type="EMBL" id="KAJ0213998.1"/>
    </source>
</evidence>
<dbReference type="CDD" id="cd00265">
    <property type="entry name" value="MADS_MEF2_like"/>
    <property type="match status" value="1"/>
</dbReference>
<dbReference type="Pfam" id="PF01486">
    <property type="entry name" value="K-box"/>
    <property type="match status" value="1"/>
</dbReference>
<feature type="compositionally biased region" description="Polar residues" evidence="6">
    <location>
        <begin position="214"/>
        <end position="223"/>
    </location>
</feature>
<dbReference type="GO" id="GO:0046983">
    <property type="term" value="F:protein dimerization activity"/>
    <property type="evidence" value="ECO:0007669"/>
    <property type="project" value="InterPro"/>
</dbReference>
<dbReference type="InterPro" id="IPR050142">
    <property type="entry name" value="MADS-box/MEF2_TF"/>
</dbReference>
<sequence length="235" mass="26806">MVKCRAGVWRRSRLTMGRRKLEMKRIEDKSSRQVTFSKRRSGLNKKARQLSILCDAAVAVVVFSSNGKLYEYCSGGTNRVEDIISRYHKSSLDAEERTTQEGACQNMGINNTCTRFQTCNELLHSVRRLDEKGNVISVSDMTELEEELSAALMHTRARKTQLMMERISSFHEQERKLSEEKEELKQQLQVASAANPNDDVDVGGQRGRLEDTADNQYCGQTTPPRRLITLPLFKD</sequence>
<evidence type="ECO:0000256" key="1">
    <source>
        <dbReference type="ARBA" id="ARBA00004123"/>
    </source>
</evidence>
<feature type="domain" description="MADS-box" evidence="7">
    <location>
        <begin position="16"/>
        <end position="76"/>
    </location>
</feature>
<dbReference type="GO" id="GO:0006357">
    <property type="term" value="P:regulation of transcription by RNA polymerase II"/>
    <property type="evidence" value="ECO:0000318"/>
    <property type="project" value="GO_Central"/>
</dbReference>
<dbReference type="GO" id="GO:0000981">
    <property type="term" value="F:DNA-binding transcription factor activity, RNA polymerase II-specific"/>
    <property type="evidence" value="ECO:0000318"/>
    <property type="project" value="GO_Central"/>
</dbReference>
<dbReference type="SMART" id="SM00432">
    <property type="entry name" value="MADS"/>
    <property type="match status" value="1"/>
</dbReference>
<dbReference type="GO" id="GO:0000978">
    <property type="term" value="F:RNA polymerase II cis-regulatory region sequence-specific DNA binding"/>
    <property type="evidence" value="ECO:0000318"/>
    <property type="project" value="GO_Central"/>
</dbReference>
<protein>
    <recommendedName>
        <fullName evidence="7">MADS-box domain-containing protein</fullName>
    </recommendedName>
</protein>
<reference evidence="8 9" key="1">
    <citation type="journal article" date="2017" name="Nat. Commun.">
        <title>Genome assembly with in vitro proximity ligation data and whole-genome triplication in lettuce.</title>
        <authorList>
            <person name="Reyes-Chin-Wo S."/>
            <person name="Wang Z."/>
            <person name="Yang X."/>
            <person name="Kozik A."/>
            <person name="Arikit S."/>
            <person name="Song C."/>
            <person name="Xia L."/>
            <person name="Froenicke L."/>
            <person name="Lavelle D.O."/>
            <person name="Truco M.J."/>
            <person name="Xia R."/>
            <person name="Zhu S."/>
            <person name="Xu C."/>
            <person name="Xu H."/>
            <person name="Xu X."/>
            <person name="Cox K."/>
            <person name="Korf I."/>
            <person name="Meyers B.C."/>
            <person name="Michelmore R.W."/>
        </authorList>
    </citation>
    <scope>NUCLEOTIDE SEQUENCE [LARGE SCALE GENOMIC DNA]</scope>
    <source>
        <strain evidence="9">cv. Salinas</strain>
        <tissue evidence="8">Seedlings</tissue>
    </source>
</reference>
<dbReference type="PROSITE" id="PS50066">
    <property type="entry name" value="MADS_BOX_2"/>
    <property type="match status" value="1"/>
</dbReference>
<dbReference type="PANTHER" id="PTHR48019">
    <property type="entry name" value="SERUM RESPONSE FACTOR HOMOLOG"/>
    <property type="match status" value="1"/>
</dbReference>
<dbReference type="GO" id="GO:0045944">
    <property type="term" value="P:positive regulation of transcription by RNA polymerase II"/>
    <property type="evidence" value="ECO:0007669"/>
    <property type="project" value="InterPro"/>
</dbReference>
<dbReference type="AlphaFoldDB" id="A0A9R1W0Z3"/>
<keyword evidence="5" id="KW-0539">Nucleus</keyword>
<accession>A0A9R1W0Z3</accession>
<comment type="subcellular location">
    <subcellularLocation>
        <location evidence="1">Nucleus</location>
    </subcellularLocation>
</comment>
<dbReference type="SUPFAM" id="SSF55455">
    <property type="entry name" value="SRF-like"/>
    <property type="match status" value="1"/>
</dbReference>
<evidence type="ECO:0000256" key="6">
    <source>
        <dbReference type="SAM" id="MobiDB-lite"/>
    </source>
</evidence>
<feature type="region of interest" description="Disordered" evidence="6">
    <location>
        <begin position="190"/>
        <end position="235"/>
    </location>
</feature>
<dbReference type="Proteomes" id="UP000235145">
    <property type="component" value="Unassembled WGS sequence"/>
</dbReference>
<organism evidence="8 9">
    <name type="scientific">Lactuca sativa</name>
    <name type="common">Garden lettuce</name>
    <dbReference type="NCBI Taxonomy" id="4236"/>
    <lineage>
        <taxon>Eukaryota</taxon>
        <taxon>Viridiplantae</taxon>
        <taxon>Streptophyta</taxon>
        <taxon>Embryophyta</taxon>
        <taxon>Tracheophyta</taxon>
        <taxon>Spermatophyta</taxon>
        <taxon>Magnoliopsida</taxon>
        <taxon>eudicotyledons</taxon>
        <taxon>Gunneridae</taxon>
        <taxon>Pentapetalae</taxon>
        <taxon>asterids</taxon>
        <taxon>campanulids</taxon>
        <taxon>Asterales</taxon>
        <taxon>Asteraceae</taxon>
        <taxon>Cichorioideae</taxon>
        <taxon>Cichorieae</taxon>
        <taxon>Lactucinae</taxon>
        <taxon>Lactuca</taxon>
    </lineage>
</organism>
<proteinExistence type="predicted"/>
<dbReference type="InterPro" id="IPR002100">
    <property type="entry name" value="TF_MADSbox"/>
</dbReference>
<dbReference type="Gene3D" id="3.40.1810.10">
    <property type="entry name" value="Transcription factor, MADS-box"/>
    <property type="match status" value="1"/>
</dbReference>
<dbReference type="PROSITE" id="PS00350">
    <property type="entry name" value="MADS_BOX_1"/>
    <property type="match status" value="1"/>
</dbReference>
<name>A0A9R1W0Z3_LACSA</name>
<comment type="caution">
    <text evidence="8">The sequence shown here is derived from an EMBL/GenBank/DDBJ whole genome shotgun (WGS) entry which is preliminary data.</text>
</comment>
<keyword evidence="3" id="KW-0238">DNA-binding</keyword>
<keyword evidence="4" id="KW-0804">Transcription</keyword>
<keyword evidence="9" id="KW-1185">Reference proteome</keyword>
<evidence type="ECO:0000259" key="7">
    <source>
        <dbReference type="PROSITE" id="PS50066"/>
    </source>
</evidence>
<dbReference type="InterPro" id="IPR036879">
    <property type="entry name" value="TF_MADSbox_sf"/>
</dbReference>
<dbReference type="InterPro" id="IPR033896">
    <property type="entry name" value="MEF2-like_N"/>
</dbReference>
<evidence type="ECO:0000256" key="3">
    <source>
        <dbReference type="ARBA" id="ARBA00023125"/>
    </source>
</evidence>
<evidence type="ECO:0000256" key="5">
    <source>
        <dbReference type="ARBA" id="ARBA00023242"/>
    </source>
</evidence>
<dbReference type="GO" id="GO:0005634">
    <property type="term" value="C:nucleus"/>
    <property type="evidence" value="ECO:0007669"/>
    <property type="project" value="UniProtKB-SubCell"/>
</dbReference>
<evidence type="ECO:0000256" key="2">
    <source>
        <dbReference type="ARBA" id="ARBA00023015"/>
    </source>
</evidence>
<gene>
    <name evidence="8" type="ORF">LSAT_V11C400197530</name>
</gene>
<dbReference type="Pfam" id="PF00319">
    <property type="entry name" value="SRF-TF"/>
    <property type="match status" value="1"/>
</dbReference>
<dbReference type="EMBL" id="NBSK02000004">
    <property type="protein sequence ID" value="KAJ0213998.1"/>
    <property type="molecule type" value="Genomic_DNA"/>
</dbReference>
<dbReference type="InterPro" id="IPR002487">
    <property type="entry name" value="TF_Kbox"/>
</dbReference>
<keyword evidence="2" id="KW-0805">Transcription regulation</keyword>
<evidence type="ECO:0000313" key="9">
    <source>
        <dbReference type="Proteomes" id="UP000235145"/>
    </source>
</evidence>